<gene>
    <name evidence="1" type="ORF">SAMN05661096_00081</name>
</gene>
<accession>A0A1X7I1Q3</accession>
<proteinExistence type="predicted"/>
<keyword evidence="2" id="KW-1185">Reference proteome</keyword>
<dbReference type="STRING" id="1028.SAMN05661096_00081"/>
<organism evidence="1 2">
    <name type="scientific">Marivirga sericea</name>
    <dbReference type="NCBI Taxonomy" id="1028"/>
    <lineage>
        <taxon>Bacteria</taxon>
        <taxon>Pseudomonadati</taxon>
        <taxon>Bacteroidota</taxon>
        <taxon>Cytophagia</taxon>
        <taxon>Cytophagales</taxon>
        <taxon>Marivirgaceae</taxon>
        <taxon>Marivirga</taxon>
    </lineage>
</organism>
<protein>
    <submittedName>
        <fullName evidence="1">Uncharacterized protein</fullName>
    </submittedName>
</protein>
<dbReference type="Proteomes" id="UP000193804">
    <property type="component" value="Unassembled WGS sequence"/>
</dbReference>
<name>A0A1X7I1Q3_9BACT</name>
<evidence type="ECO:0000313" key="2">
    <source>
        <dbReference type="Proteomes" id="UP000193804"/>
    </source>
</evidence>
<dbReference type="EMBL" id="FXAW01000001">
    <property type="protein sequence ID" value="SMG07846.1"/>
    <property type="molecule type" value="Genomic_DNA"/>
</dbReference>
<reference evidence="2" key="1">
    <citation type="submission" date="2017-04" db="EMBL/GenBank/DDBJ databases">
        <authorList>
            <person name="Varghese N."/>
            <person name="Submissions S."/>
        </authorList>
    </citation>
    <scope>NUCLEOTIDE SEQUENCE [LARGE SCALE GENOMIC DNA]</scope>
    <source>
        <strain evidence="2">DSM 4125</strain>
    </source>
</reference>
<dbReference type="AlphaFoldDB" id="A0A1X7I1Q3"/>
<sequence length="79" mass="9095">MEKDGLSHIEAILRDANTFMYFTTMSDIGRLRSVVDGFLFCTDLYKTARASQLVIKKSGYELGSSYHPWVQLFYFLSLT</sequence>
<evidence type="ECO:0000313" key="1">
    <source>
        <dbReference type="EMBL" id="SMG07846.1"/>
    </source>
</evidence>